<dbReference type="InterPro" id="IPR000683">
    <property type="entry name" value="Gfo/Idh/MocA-like_OxRdtase_N"/>
</dbReference>
<dbReference type="Proteomes" id="UP000033673">
    <property type="component" value="Unassembled WGS sequence"/>
</dbReference>
<feature type="domain" description="Gfo/Idh/MocA-like oxidoreductase N-terminal" evidence="3">
    <location>
        <begin position="4"/>
        <end position="120"/>
    </location>
</feature>
<dbReference type="NCBIfam" id="NF008607">
    <property type="entry name" value="PRK11579.1"/>
    <property type="match status" value="1"/>
</dbReference>
<dbReference type="InterPro" id="IPR051317">
    <property type="entry name" value="Gfo/Idh/MocA_oxidoreduct"/>
</dbReference>
<gene>
    <name evidence="5" type="ORF">TW81_12020</name>
</gene>
<dbReference type="PANTHER" id="PTHR43708:SF5">
    <property type="entry name" value="CONSERVED EXPRESSED OXIDOREDUCTASE (EUROFUNG)-RELATED"/>
    <property type="match status" value="1"/>
</dbReference>
<dbReference type="Gene3D" id="3.40.50.720">
    <property type="entry name" value="NAD(P)-binding Rossmann-like Domain"/>
    <property type="match status" value="1"/>
</dbReference>
<comment type="similarity">
    <text evidence="1">Belongs to the Gfo/Idh/MocA family.</text>
</comment>
<proteinExistence type="inferred from homology"/>
<reference evidence="5 6" key="1">
    <citation type="journal article" date="2015" name="BMC Genomics">
        <title>Genome mining reveals unlocked bioactive potential of marine Gram-negative bacteria.</title>
        <authorList>
            <person name="Machado H."/>
            <person name="Sonnenschein E.C."/>
            <person name="Melchiorsen J."/>
            <person name="Gram L."/>
        </authorList>
    </citation>
    <scope>NUCLEOTIDE SEQUENCE [LARGE SCALE GENOMIC DNA]</scope>
    <source>
        <strain evidence="5 6">S2757</strain>
    </source>
</reference>
<dbReference type="RefSeq" id="WP_045955948.1">
    <property type="nucleotide sequence ID" value="NZ_JXXV01000018.1"/>
</dbReference>
<dbReference type="GO" id="GO:0016491">
    <property type="term" value="F:oxidoreductase activity"/>
    <property type="evidence" value="ECO:0007669"/>
    <property type="project" value="UniProtKB-KW"/>
</dbReference>
<dbReference type="InterPro" id="IPR036291">
    <property type="entry name" value="NAD(P)-bd_dom_sf"/>
</dbReference>
<dbReference type="SUPFAM" id="SSF51735">
    <property type="entry name" value="NAD(P)-binding Rossmann-fold domains"/>
    <property type="match status" value="1"/>
</dbReference>
<dbReference type="PATRIC" id="fig|579748.3.peg.2480"/>
<dbReference type="AlphaFoldDB" id="A0A0F4NLK3"/>
<comment type="caution">
    <text evidence="5">The sequence shown here is derived from an EMBL/GenBank/DDBJ whole genome shotgun (WGS) entry which is preliminary data.</text>
</comment>
<evidence type="ECO:0000259" key="4">
    <source>
        <dbReference type="Pfam" id="PF02894"/>
    </source>
</evidence>
<feature type="domain" description="Gfo/Idh/MocA-like oxidoreductase C-terminal" evidence="4">
    <location>
        <begin position="134"/>
        <end position="343"/>
    </location>
</feature>
<accession>A0A0F4NLK3</accession>
<keyword evidence="2" id="KW-0560">Oxidoreductase</keyword>
<evidence type="ECO:0000259" key="3">
    <source>
        <dbReference type="Pfam" id="PF01408"/>
    </source>
</evidence>
<sequence length="347" mass="38889">MKKINVGLVGFGISGQCFQAPVISDCPEYKLTAVVSSNRDKVTAQLPHVEVYPDLDSMLAQADIELVVIATPNELHVPQAKKALLADKHVVVEKPFAISYQEGKALLELEAESGKKLTVYQSRRFDGDFKTIQKLIQDGQLEDIHTFYSSYNRYRPEVKVRWREQDVAGAGIVYDLGAHLIDQALTLFGLPDEVTAQLRQQRPGAQAVDHFHLVMHYPQREVILHSNCLSTSEGPRFQVFGREGSFIKYGMDSQEDFLREKKGPCSPGWGTEPQARYGIYTDADGNERQIETELGCYQDFYHQLAQAIEGDHPVPVPAHEALNVIAVIEAAYLSSNEKRTVNLQECI</sequence>
<evidence type="ECO:0000256" key="1">
    <source>
        <dbReference type="ARBA" id="ARBA00010928"/>
    </source>
</evidence>
<dbReference type="Pfam" id="PF01408">
    <property type="entry name" value="GFO_IDH_MocA"/>
    <property type="match status" value="1"/>
</dbReference>
<dbReference type="Gene3D" id="3.30.360.10">
    <property type="entry name" value="Dihydrodipicolinate Reductase, domain 2"/>
    <property type="match status" value="1"/>
</dbReference>
<evidence type="ECO:0000256" key="2">
    <source>
        <dbReference type="ARBA" id="ARBA00023002"/>
    </source>
</evidence>
<dbReference type="PANTHER" id="PTHR43708">
    <property type="entry name" value="CONSERVED EXPRESSED OXIDOREDUCTASE (EUROFUNG)"/>
    <property type="match status" value="1"/>
</dbReference>
<organism evidence="5 6">
    <name type="scientific">Vibrio galatheae</name>
    <dbReference type="NCBI Taxonomy" id="579748"/>
    <lineage>
        <taxon>Bacteria</taxon>
        <taxon>Pseudomonadati</taxon>
        <taxon>Pseudomonadota</taxon>
        <taxon>Gammaproteobacteria</taxon>
        <taxon>Vibrionales</taxon>
        <taxon>Vibrionaceae</taxon>
        <taxon>Vibrio</taxon>
    </lineage>
</organism>
<evidence type="ECO:0000313" key="5">
    <source>
        <dbReference type="EMBL" id="KJY82921.1"/>
    </source>
</evidence>
<dbReference type="STRING" id="579748.TW81_12020"/>
<dbReference type="EMBL" id="JXXV01000018">
    <property type="protein sequence ID" value="KJY82921.1"/>
    <property type="molecule type" value="Genomic_DNA"/>
</dbReference>
<protein>
    <submittedName>
        <fullName evidence="5">Oxidoreductase</fullName>
    </submittedName>
</protein>
<dbReference type="GO" id="GO:0000166">
    <property type="term" value="F:nucleotide binding"/>
    <property type="evidence" value="ECO:0007669"/>
    <property type="project" value="InterPro"/>
</dbReference>
<dbReference type="InterPro" id="IPR004104">
    <property type="entry name" value="Gfo/Idh/MocA-like_OxRdtase_C"/>
</dbReference>
<name>A0A0F4NLK3_9VIBR</name>
<dbReference type="OrthoDB" id="9774191at2"/>
<evidence type="ECO:0000313" key="6">
    <source>
        <dbReference type="Proteomes" id="UP000033673"/>
    </source>
</evidence>
<dbReference type="Pfam" id="PF02894">
    <property type="entry name" value="GFO_IDH_MocA_C"/>
    <property type="match status" value="1"/>
</dbReference>
<keyword evidence="6" id="KW-1185">Reference proteome</keyword>